<organism evidence="3 4">
    <name type="scientific">Sunxiuqinia elliptica</name>
    <dbReference type="NCBI Taxonomy" id="655355"/>
    <lineage>
        <taxon>Bacteria</taxon>
        <taxon>Pseudomonadati</taxon>
        <taxon>Bacteroidota</taxon>
        <taxon>Bacteroidia</taxon>
        <taxon>Marinilabiliales</taxon>
        <taxon>Prolixibacteraceae</taxon>
        <taxon>Sunxiuqinia</taxon>
    </lineage>
</organism>
<evidence type="ECO:0000259" key="2">
    <source>
        <dbReference type="Pfam" id="PF00155"/>
    </source>
</evidence>
<dbReference type="InterPro" id="IPR015424">
    <property type="entry name" value="PyrdxlP-dep_Trfase"/>
</dbReference>
<evidence type="ECO:0000313" key="4">
    <source>
        <dbReference type="Proteomes" id="UP000198964"/>
    </source>
</evidence>
<dbReference type="SUPFAM" id="SSF53383">
    <property type="entry name" value="PLP-dependent transferases"/>
    <property type="match status" value="1"/>
</dbReference>
<dbReference type="InterPro" id="IPR004838">
    <property type="entry name" value="NHTrfase_class1_PyrdxlP-BS"/>
</dbReference>
<dbReference type="Gene3D" id="3.40.640.10">
    <property type="entry name" value="Type I PLP-dependent aspartate aminotransferase-like (Major domain)"/>
    <property type="match status" value="1"/>
</dbReference>
<dbReference type="InterPro" id="IPR015422">
    <property type="entry name" value="PyrdxlP-dep_Trfase_small"/>
</dbReference>
<dbReference type="CDD" id="cd00609">
    <property type="entry name" value="AAT_like"/>
    <property type="match status" value="1"/>
</dbReference>
<dbReference type="AlphaFoldDB" id="A0A1I2C7U0"/>
<dbReference type="InterPro" id="IPR015421">
    <property type="entry name" value="PyrdxlP-dep_Trfase_major"/>
</dbReference>
<dbReference type="GO" id="GO:0008483">
    <property type="term" value="F:transaminase activity"/>
    <property type="evidence" value="ECO:0007669"/>
    <property type="project" value="UniProtKB-KW"/>
</dbReference>
<reference evidence="3 4" key="1">
    <citation type="submission" date="2016-10" db="EMBL/GenBank/DDBJ databases">
        <authorList>
            <person name="de Groot N.N."/>
        </authorList>
    </citation>
    <scope>NUCLEOTIDE SEQUENCE [LARGE SCALE GENOMIC DNA]</scope>
    <source>
        <strain evidence="3 4">CGMCC 1.9156</strain>
    </source>
</reference>
<dbReference type="EMBL" id="FONW01000001">
    <property type="protein sequence ID" value="SFE64396.1"/>
    <property type="molecule type" value="Genomic_DNA"/>
</dbReference>
<comment type="cofactor">
    <cofactor evidence="1">
        <name>pyridoxal 5'-phosphate</name>
        <dbReference type="ChEBI" id="CHEBI:597326"/>
    </cofactor>
</comment>
<sequence length="377" mass="43101">MTPNQLQINRQLFEDTPHSPALIDIVGEDQLPHVIDYCFIANPYYPTTAMLEELQAKLPSLLKAYPSSNPELARQTLARVLEVNSEHLLLGNGATELITLIEQHLIGDLAIPIPTFSEYIDKLTDSGNARFFQLNPEENYQLNLKEYAQWIKANKLEAALIINPENPTGQLHSKEELTDFLNEVRHLKMVLLDESFIDFANEAIPSLLDQVTNYNNLLIVRSMSKHCGVPGLRLGYCCTSNTNFLQTLRQAMPIWNINSLAEFFLNQLQQTNAIYHETRLRVIQDVRQLYQQLQEIPGYEVYPTGSNFILLKIEFGMTATELQMWLLENKGLYVRDCSNKIGIDRQHIRVASQGQEKDQPLIEALREISQAYVKTSL</sequence>
<dbReference type="PROSITE" id="PS00105">
    <property type="entry name" value="AA_TRANSFER_CLASS_1"/>
    <property type="match status" value="1"/>
</dbReference>
<accession>A0A1I2C7U0</accession>
<dbReference type="EC" id="2.6.1.-" evidence="1"/>
<evidence type="ECO:0000256" key="1">
    <source>
        <dbReference type="RuleBase" id="RU000481"/>
    </source>
</evidence>
<feature type="domain" description="Aminotransferase class I/classII large" evidence="2">
    <location>
        <begin position="43"/>
        <end position="350"/>
    </location>
</feature>
<keyword evidence="4" id="KW-1185">Reference proteome</keyword>
<proteinExistence type="inferred from homology"/>
<keyword evidence="1 3" id="KW-0808">Transferase</keyword>
<gene>
    <name evidence="3" type="ORF">SAMN05216283_101636</name>
</gene>
<keyword evidence="1 3" id="KW-0032">Aminotransferase</keyword>
<protein>
    <recommendedName>
        <fullName evidence="1">Aminotransferase</fullName>
        <ecNumber evidence="1">2.6.1.-</ecNumber>
    </recommendedName>
</protein>
<dbReference type="PANTHER" id="PTHR42885">
    <property type="entry name" value="HISTIDINOL-PHOSPHATE AMINOTRANSFERASE-RELATED"/>
    <property type="match status" value="1"/>
</dbReference>
<dbReference type="RefSeq" id="WP_093918354.1">
    <property type="nucleotide sequence ID" value="NZ_FONW01000001.1"/>
</dbReference>
<dbReference type="STRING" id="655355.SAMN05216283_101636"/>
<dbReference type="Proteomes" id="UP000198964">
    <property type="component" value="Unassembled WGS sequence"/>
</dbReference>
<comment type="similarity">
    <text evidence="1">Belongs to the class-I pyridoxal-phosphate-dependent aminotransferase family.</text>
</comment>
<dbReference type="GO" id="GO:0030170">
    <property type="term" value="F:pyridoxal phosphate binding"/>
    <property type="evidence" value="ECO:0007669"/>
    <property type="project" value="InterPro"/>
</dbReference>
<dbReference type="Gene3D" id="3.90.1150.10">
    <property type="entry name" value="Aspartate Aminotransferase, domain 1"/>
    <property type="match status" value="1"/>
</dbReference>
<name>A0A1I2C7U0_9BACT</name>
<dbReference type="InterPro" id="IPR004839">
    <property type="entry name" value="Aminotransferase_I/II_large"/>
</dbReference>
<evidence type="ECO:0000313" key="3">
    <source>
        <dbReference type="EMBL" id="SFE64396.1"/>
    </source>
</evidence>
<dbReference type="Pfam" id="PF00155">
    <property type="entry name" value="Aminotran_1_2"/>
    <property type="match status" value="1"/>
</dbReference>